<evidence type="ECO:0000313" key="3">
    <source>
        <dbReference type="Proteomes" id="UP000516437"/>
    </source>
</evidence>
<name>A0A6A1VLT3_9ROSI</name>
<reference evidence="2 3" key="1">
    <citation type="journal article" date="2019" name="Plant Biotechnol. J.">
        <title>The red bayberry genome and genetic basis of sex determination.</title>
        <authorList>
            <person name="Jia H.M."/>
            <person name="Jia H.J."/>
            <person name="Cai Q.L."/>
            <person name="Wang Y."/>
            <person name="Zhao H.B."/>
            <person name="Yang W.F."/>
            <person name="Wang G.Y."/>
            <person name="Li Y.H."/>
            <person name="Zhan D.L."/>
            <person name="Shen Y.T."/>
            <person name="Niu Q.F."/>
            <person name="Chang L."/>
            <person name="Qiu J."/>
            <person name="Zhao L."/>
            <person name="Xie H.B."/>
            <person name="Fu W.Y."/>
            <person name="Jin J."/>
            <person name="Li X.W."/>
            <person name="Jiao Y."/>
            <person name="Zhou C.C."/>
            <person name="Tu T."/>
            <person name="Chai C.Y."/>
            <person name="Gao J.L."/>
            <person name="Fan L.J."/>
            <person name="van de Weg E."/>
            <person name="Wang J.Y."/>
            <person name="Gao Z.S."/>
        </authorList>
    </citation>
    <scope>NUCLEOTIDE SEQUENCE [LARGE SCALE GENOMIC DNA]</scope>
    <source>
        <tissue evidence="2">Leaves</tissue>
    </source>
</reference>
<sequence length="313" mass="34841">MDARASELFHTRFQKRHVIVERDVALSKLHHSHDIPSVFTSRYWEPFLQKLSNLIPLELFVRDFFSNFFDIDEASLSFSIFVRGQHLRVSPDIIAQVFIVTRVTEPIYQYEESRIEPPSFKARTLRLFQRPYPNMGGTLYPVSHLSSISLSRIFYATGAKTLFQNRAHLWCLQASSTARADPSSQPPSSVPFSSVPPSFFPLSSYPSTSVPPPSADPSSSSFIPSRSLLPSSLDPSFTTSFSLILDRGPLTIVETLRLLLIPPVPPADDHTPEHSVPDVSTPTAFSPYGNDVSVNTVADPTPLAPDDPDSMIP</sequence>
<feature type="region of interest" description="Disordered" evidence="1">
    <location>
        <begin position="268"/>
        <end position="313"/>
    </location>
</feature>
<dbReference type="AlphaFoldDB" id="A0A6A1VLT3"/>
<gene>
    <name evidence="2" type="ORF">CJ030_MR5G011878</name>
</gene>
<proteinExistence type="predicted"/>
<protein>
    <submittedName>
        <fullName evidence="2">Uncharacterized protein</fullName>
    </submittedName>
</protein>
<organism evidence="2 3">
    <name type="scientific">Morella rubra</name>
    <name type="common">Chinese bayberry</name>
    <dbReference type="NCBI Taxonomy" id="262757"/>
    <lineage>
        <taxon>Eukaryota</taxon>
        <taxon>Viridiplantae</taxon>
        <taxon>Streptophyta</taxon>
        <taxon>Embryophyta</taxon>
        <taxon>Tracheophyta</taxon>
        <taxon>Spermatophyta</taxon>
        <taxon>Magnoliopsida</taxon>
        <taxon>eudicotyledons</taxon>
        <taxon>Gunneridae</taxon>
        <taxon>Pentapetalae</taxon>
        <taxon>rosids</taxon>
        <taxon>fabids</taxon>
        <taxon>Fagales</taxon>
        <taxon>Myricaceae</taxon>
        <taxon>Morella</taxon>
    </lineage>
</organism>
<comment type="caution">
    <text evidence="2">The sequence shown here is derived from an EMBL/GenBank/DDBJ whole genome shotgun (WGS) entry which is preliminary data.</text>
</comment>
<evidence type="ECO:0000313" key="2">
    <source>
        <dbReference type="EMBL" id="KAB1212778.1"/>
    </source>
</evidence>
<keyword evidence="3" id="KW-1185">Reference proteome</keyword>
<accession>A0A6A1VLT3</accession>
<dbReference type="EMBL" id="RXIC02000023">
    <property type="protein sequence ID" value="KAB1212778.1"/>
    <property type="molecule type" value="Genomic_DNA"/>
</dbReference>
<dbReference type="Proteomes" id="UP000516437">
    <property type="component" value="Chromosome 5"/>
</dbReference>
<evidence type="ECO:0000256" key="1">
    <source>
        <dbReference type="SAM" id="MobiDB-lite"/>
    </source>
</evidence>